<dbReference type="Proteomes" id="UP000030300">
    <property type="component" value="Chromosome"/>
</dbReference>
<dbReference type="SUPFAM" id="SSF56112">
    <property type="entry name" value="Protein kinase-like (PK-like)"/>
    <property type="match status" value="1"/>
</dbReference>
<evidence type="ECO:0000256" key="2">
    <source>
        <dbReference type="SAM" id="Phobius"/>
    </source>
</evidence>
<reference evidence="3 4" key="1">
    <citation type="journal article" date="2015" name="Genome Announc.">
        <title>Complete Genome Sequence of Steroid-Transforming Nocardioides simplex VKM Ac-2033D.</title>
        <authorList>
            <person name="Shtratnikova V.Y."/>
            <person name="Schelkunov M.I."/>
            <person name="Pekov Y.A."/>
            <person name="Fokina V.V."/>
            <person name="Logacheva M.D."/>
            <person name="Sokolov S.L."/>
            <person name="Bragin E.Y."/>
            <person name="Ashapkin V.V."/>
            <person name="Donova M.V."/>
        </authorList>
    </citation>
    <scope>NUCLEOTIDE SEQUENCE [LARGE SCALE GENOMIC DNA]</scope>
    <source>
        <strain evidence="3 4">VKM Ac-2033D</strain>
    </source>
</reference>
<keyword evidence="2" id="KW-0812">Transmembrane</keyword>
<name>A0A0A1DLK8_NOCSI</name>
<keyword evidence="3" id="KW-0808">Transferase</keyword>
<dbReference type="GO" id="GO:0004674">
    <property type="term" value="F:protein serine/threonine kinase activity"/>
    <property type="evidence" value="ECO:0007669"/>
    <property type="project" value="UniProtKB-KW"/>
</dbReference>
<protein>
    <submittedName>
        <fullName evidence="3">Putative serine/threonine protein kinase</fullName>
    </submittedName>
</protein>
<proteinExistence type="predicted"/>
<sequence>MSEDDDAARRVLPVAEAVASAHAAGRVHGAVADDPRLAPHDAVPSPASDVWALGALLLHATTGQLASTGDVVPRRAGWLAPLVELTLRADPAERPTAEEVAAYLRARIAPPPVRRRRSGAVLVLAGVAVIAALGVAGGALLLTGGTDDDDPPAAGPSAPASQTEDDEPEPDRQPAAAPSAEPPTAAEIERFARDYVALASSDPDRGYALLTRDYQARSPRYRDVWAAIDEPEILAVAAEPATMTVRYTYRYALPGGVRRTEDITLQLVQRGERLLIAGATARPR</sequence>
<evidence type="ECO:0000313" key="3">
    <source>
        <dbReference type="EMBL" id="AIY18306.1"/>
    </source>
</evidence>
<keyword evidence="2" id="KW-0472">Membrane</keyword>
<accession>A0A0A1DLK8</accession>
<feature type="transmembrane region" description="Helical" evidence="2">
    <location>
        <begin position="120"/>
        <end position="142"/>
    </location>
</feature>
<keyword evidence="4" id="KW-1185">Reference proteome</keyword>
<evidence type="ECO:0000256" key="1">
    <source>
        <dbReference type="SAM" id="MobiDB-lite"/>
    </source>
</evidence>
<feature type="compositionally biased region" description="Low complexity" evidence="1">
    <location>
        <begin position="174"/>
        <end position="184"/>
    </location>
</feature>
<dbReference type="GeneID" id="96610858"/>
<dbReference type="RefSeq" id="WP_038680420.1">
    <property type="nucleotide sequence ID" value="NZ_BJMC01000022.1"/>
</dbReference>
<dbReference type="Gene3D" id="1.10.510.10">
    <property type="entry name" value="Transferase(Phosphotransferase) domain 1"/>
    <property type="match status" value="1"/>
</dbReference>
<dbReference type="EMBL" id="CP009896">
    <property type="protein sequence ID" value="AIY18306.1"/>
    <property type="molecule type" value="Genomic_DNA"/>
</dbReference>
<evidence type="ECO:0000313" key="4">
    <source>
        <dbReference type="Proteomes" id="UP000030300"/>
    </source>
</evidence>
<dbReference type="STRING" id="2045.KR76_18800"/>
<gene>
    <name evidence="3" type="ORF">KR76_18800</name>
</gene>
<feature type="region of interest" description="Disordered" evidence="1">
    <location>
        <begin position="144"/>
        <end position="184"/>
    </location>
</feature>
<dbReference type="eggNOG" id="ENOG5030HVX">
    <property type="taxonomic scope" value="Bacteria"/>
</dbReference>
<keyword evidence="2" id="KW-1133">Transmembrane helix</keyword>
<dbReference type="OrthoDB" id="3777666at2"/>
<dbReference type="KEGG" id="psim:KR76_18800"/>
<dbReference type="AlphaFoldDB" id="A0A0A1DLK8"/>
<keyword evidence="3" id="KW-0418">Kinase</keyword>
<dbReference type="HOGENOM" id="CLU_979468_0_0_11"/>
<keyword evidence="3" id="KW-0723">Serine/threonine-protein kinase</keyword>
<dbReference type="InterPro" id="IPR011009">
    <property type="entry name" value="Kinase-like_dom_sf"/>
</dbReference>
<organism evidence="3 4">
    <name type="scientific">Nocardioides simplex</name>
    <name type="common">Arthrobacter simplex</name>
    <dbReference type="NCBI Taxonomy" id="2045"/>
    <lineage>
        <taxon>Bacteria</taxon>
        <taxon>Bacillati</taxon>
        <taxon>Actinomycetota</taxon>
        <taxon>Actinomycetes</taxon>
        <taxon>Propionibacteriales</taxon>
        <taxon>Nocardioidaceae</taxon>
        <taxon>Pimelobacter</taxon>
    </lineage>
</organism>